<accession>W4LW39</accession>
<proteinExistence type="predicted"/>
<dbReference type="PROSITE" id="PS00758">
    <property type="entry name" value="ARGE_DAPE_CPG2_1"/>
    <property type="match status" value="1"/>
</dbReference>
<reference evidence="3 4" key="1">
    <citation type="journal article" date="2014" name="Nature">
        <title>An environmental bacterial taxon with a large and distinct metabolic repertoire.</title>
        <authorList>
            <person name="Wilson M.C."/>
            <person name="Mori T."/>
            <person name="Ruckert C."/>
            <person name="Uria A.R."/>
            <person name="Helf M.J."/>
            <person name="Takada K."/>
            <person name="Gernert C."/>
            <person name="Steffens U.A."/>
            <person name="Heycke N."/>
            <person name="Schmitt S."/>
            <person name="Rinke C."/>
            <person name="Helfrich E.J."/>
            <person name="Brachmann A.O."/>
            <person name="Gurgui C."/>
            <person name="Wakimoto T."/>
            <person name="Kracht M."/>
            <person name="Crusemann M."/>
            <person name="Hentschel U."/>
            <person name="Abe I."/>
            <person name="Matsunaga S."/>
            <person name="Kalinowski J."/>
            <person name="Takeyama H."/>
            <person name="Piel J."/>
        </authorList>
    </citation>
    <scope>NUCLEOTIDE SEQUENCE [LARGE SCALE GENOMIC DNA]</scope>
    <source>
        <strain evidence="4">TSY2</strain>
    </source>
</reference>
<sequence>MQNNPFELDAMDILEGIRPWVEIESPTTEPDAVNRLVDLVEGEFETAGLQVERIPGRGQRGDHLRARTPWGGDGPGILVLGHLDTVHPLGVLHNQLPLRIEGNLVYGPGIADMKGGAYLALNAVRYLMAQGETTPLPITFVYNSDEEVGSRTSKALIEETARQAKHVLVCEPGRNGGSVVTARKGSGRFTVSVTGRPSHSGTNHADGRSALKELAHQILQLEAMTDYERGITVNVGVASGG</sequence>
<evidence type="ECO:0000313" key="4">
    <source>
        <dbReference type="Proteomes" id="UP000019140"/>
    </source>
</evidence>
<comment type="caution">
    <text evidence="3">The sequence shown here is derived from an EMBL/GenBank/DDBJ whole genome shotgun (WGS) entry which is preliminary data.</text>
</comment>
<protein>
    <submittedName>
        <fullName evidence="3">Uncharacterized protein</fullName>
    </submittedName>
</protein>
<dbReference type="InterPro" id="IPR002933">
    <property type="entry name" value="Peptidase_M20"/>
</dbReference>
<name>W4LW39_9BACT</name>
<dbReference type="EMBL" id="AZHX01001561">
    <property type="protein sequence ID" value="ETX02120.1"/>
    <property type="molecule type" value="Genomic_DNA"/>
</dbReference>
<organism evidence="3 4">
    <name type="scientific">Candidatus Entotheonella gemina</name>
    <dbReference type="NCBI Taxonomy" id="1429439"/>
    <lineage>
        <taxon>Bacteria</taxon>
        <taxon>Pseudomonadati</taxon>
        <taxon>Nitrospinota/Tectimicrobiota group</taxon>
        <taxon>Candidatus Tectimicrobiota</taxon>
        <taxon>Candidatus Entotheonellia</taxon>
        <taxon>Candidatus Entotheonellales</taxon>
        <taxon>Candidatus Entotheonellaceae</taxon>
        <taxon>Candidatus Entotheonella</taxon>
    </lineage>
</organism>
<dbReference type="InterPro" id="IPR050072">
    <property type="entry name" value="Peptidase_M20A"/>
</dbReference>
<dbReference type="Gene3D" id="3.40.630.10">
    <property type="entry name" value="Zn peptidases"/>
    <property type="match status" value="1"/>
</dbReference>
<dbReference type="Proteomes" id="UP000019140">
    <property type="component" value="Unassembled WGS sequence"/>
</dbReference>
<dbReference type="GO" id="GO:0016787">
    <property type="term" value="F:hydrolase activity"/>
    <property type="evidence" value="ECO:0007669"/>
    <property type="project" value="UniProtKB-KW"/>
</dbReference>
<evidence type="ECO:0000256" key="2">
    <source>
        <dbReference type="ARBA" id="ARBA00022833"/>
    </source>
</evidence>
<dbReference type="SUPFAM" id="SSF53187">
    <property type="entry name" value="Zn-dependent exopeptidases"/>
    <property type="match status" value="1"/>
</dbReference>
<dbReference type="InterPro" id="IPR001261">
    <property type="entry name" value="ArgE/DapE_CS"/>
</dbReference>
<feature type="non-terminal residue" evidence="3">
    <location>
        <position position="241"/>
    </location>
</feature>
<dbReference type="PANTHER" id="PTHR43808">
    <property type="entry name" value="ACETYLORNITHINE DEACETYLASE"/>
    <property type="match status" value="1"/>
</dbReference>
<keyword evidence="2" id="KW-0862">Zinc</keyword>
<dbReference type="Gene3D" id="3.30.70.360">
    <property type="match status" value="1"/>
</dbReference>
<keyword evidence="1" id="KW-0378">Hydrolase</keyword>
<dbReference type="AlphaFoldDB" id="W4LW39"/>
<evidence type="ECO:0000256" key="1">
    <source>
        <dbReference type="ARBA" id="ARBA00022801"/>
    </source>
</evidence>
<keyword evidence="4" id="KW-1185">Reference proteome</keyword>
<dbReference type="PANTHER" id="PTHR43808:SF9">
    <property type="entry name" value="BLL0789 PROTEIN"/>
    <property type="match status" value="1"/>
</dbReference>
<evidence type="ECO:0000313" key="3">
    <source>
        <dbReference type="EMBL" id="ETX02120.1"/>
    </source>
</evidence>
<dbReference type="Pfam" id="PF01546">
    <property type="entry name" value="Peptidase_M20"/>
    <property type="match status" value="1"/>
</dbReference>
<dbReference type="HOGENOM" id="CLU_021802_7_2_7"/>
<gene>
    <name evidence="3" type="ORF">ETSY2_36165</name>
</gene>